<accession>A0A9N8Q0X2</accession>
<feature type="compositionally biased region" description="Basic and acidic residues" evidence="1">
    <location>
        <begin position="61"/>
        <end position="71"/>
    </location>
</feature>
<dbReference type="SUPFAM" id="SSF54236">
    <property type="entry name" value="Ubiquitin-like"/>
    <property type="match status" value="1"/>
</dbReference>
<dbReference type="InterPro" id="IPR029071">
    <property type="entry name" value="Ubiquitin-like_domsf"/>
</dbReference>
<evidence type="ECO:0000259" key="2">
    <source>
        <dbReference type="PROSITE" id="PS50200"/>
    </source>
</evidence>
<dbReference type="SMART" id="SM00314">
    <property type="entry name" value="RA"/>
    <property type="match status" value="1"/>
</dbReference>
<protein>
    <recommendedName>
        <fullName evidence="2">Ras-associating domain-containing protein</fullName>
    </recommendedName>
</protein>
<feature type="region of interest" description="Disordered" evidence="1">
    <location>
        <begin position="929"/>
        <end position="952"/>
    </location>
</feature>
<dbReference type="InterPro" id="IPR000159">
    <property type="entry name" value="RA_dom"/>
</dbReference>
<keyword evidence="4" id="KW-1185">Reference proteome</keyword>
<proteinExistence type="predicted"/>
<gene>
    <name evidence="3" type="ORF">CINC_LOCUS8695</name>
</gene>
<evidence type="ECO:0000256" key="1">
    <source>
        <dbReference type="SAM" id="MobiDB-lite"/>
    </source>
</evidence>
<dbReference type="AlphaFoldDB" id="A0A9N8Q0X2"/>
<dbReference type="GO" id="GO:0007165">
    <property type="term" value="P:signal transduction"/>
    <property type="evidence" value="ECO:0007669"/>
    <property type="project" value="InterPro"/>
</dbReference>
<name>A0A9N8Q0X2_CHRIL</name>
<feature type="region of interest" description="Disordered" evidence="1">
    <location>
        <begin position="825"/>
        <end position="864"/>
    </location>
</feature>
<feature type="region of interest" description="Disordered" evidence="1">
    <location>
        <begin position="55"/>
        <end position="89"/>
    </location>
</feature>
<sequence>MFISYVLVEEVSSRAPTQRVLAPHERVLRAASARPAARLLLKRVGDDPSSRAWLTSIRSTSTDRHRDRSVPSDEESSTQDDEPRKPPDSFLVCVHNVSHEIPYAILKVPLSASASYVVYQALTKARCHDDPKRFVLVEELEWGGRAGTGPQQRALADDEVVYAAQAGWKTLGRFVLQEKGSSAPLPRHRAAIARIQRGLSMTRGAIAGTTGFPLGGFGAGDTISEGKTPVQTAYSDPTHCRRVSTAPLGKGIARAKGHSDKDMRSYMQKRTSTREVHSEGEGGGSGGAEALAAQVFRRLGTRLANHRASLSSELGSLWDFLRSDRDRRRSAPAGFSYEAIHTDTRSPVRLARDLLQVVQETVFARKFEETPKRCPLVKEESDLSSDEEGTERRIANLIDFFFTIVKSQRGDRKSSGGSCFKSEVTPEETKVFVPSKMNTELEAKMETLMDFLATTGCMEKENDVGDNKITLMEFLFGPEDPKPSIEIVETDTGLNESCINVNDLTYIDETPEEDAETLVEMLIKYMENYSTKDKFHSKSLTPSLSEKSKSDITISKLETFSDISKTKSDSTLTHTQDTVIDRGDESSERRISETVVDLSNVKSDLESIFDEAVTRVYEIIKIDDDTMTDQEDLDNYESYTKPPLLPYIQCMPYSVELSDILEEDEPSSRDFDRKYPEDRNTQIRQTAEDLVRYIEDKVNKHFDDDSDDEFDISSSLKRSSISLIDLRNIPDLPPSMIIKPKVVKVDKSTSTTEISDSQSDLSRRIDSACMTEDTTLTSSSESNQRALDKLESLHKFFSRSRLEIIDESEEQVEKVRSPKQIFLTSSDSDTHDYKAGQASLDDVEDLQDDERTSVACGDDKTDSRNTREIEDRLSKSLEEVKEISEDCEGNSKIFDEDENCLNPQTNMKVNFSAETSKNPTESDEIVTEIDNLDETDSGSLNDDDNSGILDLK</sequence>
<feature type="compositionally biased region" description="Basic and acidic residues" evidence="1">
    <location>
        <begin position="849"/>
        <end position="864"/>
    </location>
</feature>
<feature type="domain" description="Ras-associating" evidence="2">
    <location>
        <begin position="1"/>
        <end position="46"/>
    </location>
</feature>
<feature type="domain" description="Ras-associating" evidence="2">
    <location>
        <begin position="102"/>
        <end position="181"/>
    </location>
</feature>
<dbReference type="EMBL" id="LR824031">
    <property type="protein sequence ID" value="CAD0206402.1"/>
    <property type="molecule type" value="Genomic_DNA"/>
</dbReference>
<organism evidence="3 4">
    <name type="scientific">Chrysodeixis includens</name>
    <name type="common">Soybean looper</name>
    <name type="synonym">Pseudoplusia includens</name>
    <dbReference type="NCBI Taxonomy" id="689277"/>
    <lineage>
        <taxon>Eukaryota</taxon>
        <taxon>Metazoa</taxon>
        <taxon>Ecdysozoa</taxon>
        <taxon>Arthropoda</taxon>
        <taxon>Hexapoda</taxon>
        <taxon>Insecta</taxon>
        <taxon>Pterygota</taxon>
        <taxon>Neoptera</taxon>
        <taxon>Endopterygota</taxon>
        <taxon>Lepidoptera</taxon>
        <taxon>Glossata</taxon>
        <taxon>Ditrysia</taxon>
        <taxon>Noctuoidea</taxon>
        <taxon>Noctuidae</taxon>
        <taxon>Plusiinae</taxon>
        <taxon>Chrysodeixis</taxon>
    </lineage>
</organism>
<feature type="compositionally biased region" description="Polar residues" evidence="1">
    <location>
        <begin position="566"/>
        <end position="578"/>
    </location>
</feature>
<evidence type="ECO:0000313" key="3">
    <source>
        <dbReference type="EMBL" id="CAD0206402.1"/>
    </source>
</evidence>
<dbReference type="Gene3D" id="3.10.20.90">
    <property type="entry name" value="Phosphatidylinositol 3-kinase Catalytic Subunit, Chain A, domain 1"/>
    <property type="match status" value="1"/>
</dbReference>
<dbReference type="OrthoDB" id="269822at2759"/>
<feature type="region of interest" description="Disordered" evidence="1">
    <location>
        <begin position="252"/>
        <end position="287"/>
    </location>
</feature>
<feature type="region of interest" description="Disordered" evidence="1">
    <location>
        <begin position="566"/>
        <end position="586"/>
    </location>
</feature>
<evidence type="ECO:0000313" key="4">
    <source>
        <dbReference type="Proteomes" id="UP001154114"/>
    </source>
</evidence>
<dbReference type="Pfam" id="PF00788">
    <property type="entry name" value="RA"/>
    <property type="match status" value="1"/>
</dbReference>
<reference evidence="3" key="1">
    <citation type="submission" date="2021-12" db="EMBL/GenBank/DDBJ databases">
        <authorList>
            <person name="King R."/>
        </authorList>
    </citation>
    <scope>NUCLEOTIDE SEQUENCE</scope>
</reference>
<dbReference type="Proteomes" id="UP001154114">
    <property type="component" value="Chromosome 28"/>
</dbReference>
<dbReference type="PROSITE" id="PS50200">
    <property type="entry name" value="RA"/>
    <property type="match status" value="2"/>
</dbReference>
<feature type="compositionally biased region" description="Acidic residues" evidence="1">
    <location>
        <begin position="929"/>
        <end position="945"/>
    </location>
</feature>